<dbReference type="NCBIfam" id="TIGR01131">
    <property type="entry name" value="ATP_synt_6_or_A"/>
    <property type="match status" value="1"/>
</dbReference>
<dbReference type="Gene3D" id="1.20.120.220">
    <property type="entry name" value="ATP synthase, F0 complex, subunit A"/>
    <property type="match status" value="1"/>
</dbReference>
<dbReference type="EMBL" id="JACRYT010000012">
    <property type="protein sequence ID" value="MBC6680350.1"/>
    <property type="molecule type" value="Genomic_DNA"/>
</dbReference>
<feature type="transmembrane region" description="Helical" evidence="11">
    <location>
        <begin position="136"/>
        <end position="153"/>
    </location>
</feature>
<dbReference type="PANTHER" id="PTHR42823:SF3">
    <property type="entry name" value="ATP SYNTHASE SUBUNIT A, CHLOROPLASTIC"/>
    <property type="match status" value="1"/>
</dbReference>
<evidence type="ECO:0000256" key="11">
    <source>
        <dbReference type="HAMAP-Rule" id="MF_01393"/>
    </source>
</evidence>
<dbReference type="GO" id="GO:0042777">
    <property type="term" value="P:proton motive force-driven plasma membrane ATP synthesis"/>
    <property type="evidence" value="ECO:0007669"/>
    <property type="project" value="TreeGrafter"/>
</dbReference>
<proteinExistence type="inferred from homology"/>
<keyword evidence="6 11" id="KW-0375">Hydrogen ion transport</keyword>
<comment type="subcellular location">
    <subcellularLocation>
        <location evidence="11 12">Cell membrane</location>
        <topology evidence="11 12">Multi-pass membrane protein</topology>
    </subcellularLocation>
    <subcellularLocation>
        <location evidence="1">Membrane</location>
        <topology evidence="1">Multi-pass membrane protein</topology>
    </subcellularLocation>
</comment>
<sequence>MIETLNSLGISNGMITSAAITIVLCVLSIIAGRRLQTVPSGLQNFAEWAIESLYRFFGDIMGERTCKRYFPLIATLFIYILVCNYSGLLPASGHVPGLTAPTSSINCTAAMAIIVFVMIQISGIRSHHGVRYYKHWFQPFAFLFPLMILEDLIKPVSLTLRLYGNIYGEETVTASFFDLIPIGLPVVMQALSVLMGLIQALVFSLLAAIYIKEALPEDEERLEAPA</sequence>
<keyword evidence="4 11" id="KW-0138">CF(0)</keyword>
<dbReference type="InterPro" id="IPR035908">
    <property type="entry name" value="F0_ATP_A_sf"/>
</dbReference>
<dbReference type="Pfam" id="PF00119">
    <property type="entry name" value="ATP-synt_A"/>
    <property type="match status" value="1"/>
</dbReference>
<dbReference type="InterPro" id="IPR023011">
    <property type="entry name" value="ATP_synth_F0_asu_AS"/>
</dbReference>
<dbReference type="GO" id="GO:0005886">
    <property type="term" value="C:plasma membrane"/>
    <property type="evidence" value="ECO:0007669"/>
    <property type="project" value="UniProtKB-SubCell"/>
</dbReference>
<dbReference type="GO" id="GO:0046933">
    <property type="term" value="F:proton-transporting ATP synthase activity, rotational mechanism"/>
    <property type="evidence" value="ECO:0007669"/>
    <property type="project" value="UniProtKB-UniRule"/>
</dbReference>
<dbReference type="InterPro" id="IPR045082">
    <property type="entry name" value="ATP_syn_F0_a_bact/chloroplast"/>
</dbReference>
<comment type="similarity">
    <text evidence="2 11 12">Belongs to the ATPase A chain family.</text>
</comment>
<dbReference type="PRINTS" id="PR00123">
    <property type="entry name" value="ATPASEA"/>
</dbReference>
<keyword evidence="11" id="KW-1003">Cell membrane</keyword>
<evidence type="ECO:0000256" key="6">
    <source>
        <dbReference type="ARBA" id="ARBA00022781"/>
    </source>
</evidence>
<keyword evidence="5 11" id="KW-0812">Transmembrane</keyword>
<dbReference type="AlphaFoldDB" id="A0A923SR97"/>
<evidence type="ECO:0000256" key="8">
    <source>
        <dbReference type="ARBA" id="ARBA00023065"/>
    </source>
</evidence>
<evidence type="ECO:0000256" key="1">
    <source>
        <dbReference type="ARBA" id="ARBA00004141"/>
    </source>
</evidence>
<dbReference type="InterPro" id="IPR000568">
    <property type="entry name" value="ATP_synth_F0_asu"/>
</dbReference>
<accession>A0A923SR97</accession>
<dbReference type="CDD" id="cd00310">
    <property type="entry name" value="ATP-synt_Fo_a_6"/>
    <property type="match status" value="1"/>
</dbReference>
<keyword evidence="3 11" id="KW-0813">Transport</keyword>
<dbReference type="PROSITE" id="PS00449">
    <property type="entry name" value="ATPASE_A"/>
    <property type="match status" value="1"/>
</dbReference>
<keyword evidence="10 11" id="KW-0066">ATP synthesis</keyword>
<dbReference type="RefSeq" id="WP_187303448.1">
    <property type="nucleotide sequence ID" value="NZ_CBCTON010000025.1"/>
</dbReference>
<organism evidence="13 14">
    <name type="scientific">Zhenpiania hominis</name>
    <dbReference type="NCBI Taxonomy" id="2763644"/>
    <lineage>
        <taxon>Bacteria</taxon>
        <taxon>Bacillati</taxon>
        <taxon>Bacillota</taxon>
        <taxon>Clostridia</taxon>
        <taxon>Peptostreptococcales</taxon>
        <taxon>Anaerovoracaceae</taxon>
        <taxon>Zhenpiania</taxon>
    </lineage>
</organism>
<gene>
    <name evidence="11 13" type="primary">atpB</name>
    <name evidence="13" type="ORF">H9L42_11015</name>
</gene>
<feature type="transmembrane region" description="Helical" evidence="11">
    <location>
        <begin position="69"/>
        <end position="91"/>
    </location>
</feature>
<evidence type="ECO:0000256" key="4">
    <source>
        <dbReference type="ARBA" id="ARBA00022547"/>
    </source>
</evidence>
<feature type="transmembrane region" description="Helical" evidence="11">
    <location>
        <begin position="186"/>
        <end position="211"/>
    </location>
</feature>
<evidence type="ECO:0000256" key="9">
    <source>
        <dbReference type="ARBA" id="ARBA00023136"/>
    </source>
</evidence>
<keyword evidence="7 11" id="KW-1133">Transmembrane helix</keyword>
<evidence type="ECO:0000256" key="5">
    <source>
        <dbReference type="ARBA" id="ARBA00022692"/>
    </source>
</evidence>
<keyword evidence="8 11" id="KW-0406">Ion transport</keyword>
<name>A0A923SR97_9FIRM</name>
<evidence type="ECO:0000313" key="13">
    <source>
        <dbReference type="EMBL" id="MBC6680350.1"/>
    </source>
</evidence>
<protein>
    <recommendedName>
        <fullName evidence="11 12">ATP synthase subunit a</fullName>
    </recommendedName>
    <alternativeName>
        <fullName evidence="11">ATP synthase F0 sector subunit a</fullName>
    </alternativeName>
    <alternativeName>
        <fullName evidence="11">F-ATPase subunit 6</fullName>
    </alternativeName>
</protein>
<feature type="transmembrane region" description="Helical" evidence="11">
    <location>
        <begin position="12"/>
        <end position="32"/>
    </location>
</feature>
<comment type="caution">
    <text evidence="13">The sequence shown here is derived from an EMBL/GenBank/DDBJ whole genome shotgun (WGS) entry which is preliminary data.</text>
</comment>
<comment type="function">
    <text evidence="11 12">Key component of the proton channel; it plays a direct role in the translocation of protons across the membrane.</text>
</comment>
<evidence type="ECO:0000256" key="10">
    <source>
        <dbReference type="ARBA" id="ARBA00023310"/>
    </source>
</evidence>
<reference evidence="13" key="1">
    <citation type="submission" date="2020-08" db="EMBL/GenBank/DDBJ databases">
        <title>Genome public.</title>
        <authorList>
            <person name="Liu C."/>
            <person name="Sun Q."/>
        </authorList>
    </citation>
    <scope>NUCLEOTIDE SEQUENCE</scope>
    <source>
        <strain evidence="13">BX12</strain>
    </source>
</reference>
<evidence type="ECO:0000256" key="3">
    <source>
        <dbReference type="ARBA" id="ARBA00022448"/>
    </source>
</evidence>
<dbReference type="SUPFAM" id="SSF81336">
    <property type="entry name" value="F1F0 ATP synthase subunit A"/>
    <property type="match status" value="1"/>
</dbReference>
<evidence type="ECO:0000256" key="7">
    <source>
        <dbReference type="ARBA" id="ARBA00022989"/>
    </source>
</evidence>
<dbReference type="HAMAP" id="MF_01393">
    <property type="entry name" value="ATP_synth_a_bact"/>
    <property type="match status" value="1"/>
</dbReference>
<dbReference type="PANTHER" id="PTHR42823">
    <property type="entry name" value="ATP SYNTHASE SUBUNIT A, CHLOROPLASTIC"/>
    <property type="match status" value="1"/>
</dbReference>
<evidence type="ECO:0000256" key="12">
    <source>
        <dbReference type="RuleBase" id="RU000483"/>
    </source>
</evidence>
<keyword evidence="14" id="KW-1185">Reference proteome</keyword>
<dbReference type="GO" id="GO:0045259">
    <property type="term" value="C:proton-transporting ATP synthase complex"/>
    <property type="evidence" value="ECO:0007669"/>
    <property type="project" value="UniProtKB-KW"/>
</dbReference>
<evidence type="ECO:0000256" key="2">
    <source>
        <dbReference type="ARBA" id="ARBA00006810"/>
    </source>
</evidence>
<feature type="transmembrane region" description="Helical" evidence="11">
    <location>
        <begin position="103"/>
        <end position="124"/>
    </location>
</feature>
<dbReference type="Proteomes" id="UP000602647">
    <property type="component" value="Unassembled WGS sequence"/>
</dbReference>
<keyword evidence="9 11" id="KW-0472">Membrane</keyword>
<evidence type="ECO:0000313" key="14">
    <source>
        <dbReference type="Proteomes" id="UP000602647"/>
    </source>
</evidence>